<dbReference type="Gene3D" id="3.80.10.10">
    <property type="entry name" value="Ribonuclease Inhibitor"/>
    <property type="match status" value="1"/>
</dbReference>
<dbReference type="AlphaFoldDB" id="A0A4Z2D4A9"/>
<comment type="caution">
    <text evidence="2">The sequence shown here is derived from an EMBL/GenBank/DDBJ whole genome shotgun (WGS) entry which is preliminary data.</text>
</comment>
<dbReference type="SMART" id="SM00368">
    <property type="entry name" value="LRR_RI"/>
    <property type="match status" value="3"/>
</dbReference>
<proteinExistence type="predicted"/>
<keyword evidence="3" id="KW-1185">Reference proteome</keyword>
<name>A0A4Z2D4A9_SCHJA</name>
<dbReference type="EMBL" id="SKCS01000301">
    <property type="protein sequence ID" value="TNN11312.1"/>
    <property type="molecule type" value="Genomic_DNA"/>
</dbReference>
<dbReference type="Pfam" id="PF13516">
    <property type="entry name" value="LRR_6"/>
    <property type="match status" value="3"/>
</dbReference>
<feature type="region of interest" description="Disordered" evidence="1">
    <location>
        <begin position="106"/>
        <end position="206"/>
    </location>
</feature>
<dbReference type="PANTHER" id="PTHR46984">
    <property type="entry name" value="LEUCINE-RICH REPEAT-CONTAINING PROTEIN 71"/>
    <property type="match status" value="1"/>
</dbReference>
<dbReference type="PANTHER" id="PTHR46984:SF1">
    <property type="entry name" value="LEUCINE-RICH REPEAT-CONTAINING PROTEIN 71"/>
    <property type="match status" value="1"/>
</dbReference>
<dbReference type="InterPro" id="IPR032675">
    <property type="entry name" value="LRR_dom_sf"/>
</dbReference>
<feature type="non-terminal residue" evidence="2">
    <location>
        <position position="1"/>
    </location>
</feature>
<feature type="compositionally biased region" description="Basic and acidic residues" evidence="1">
    <location>
        <begin position="152"/>
        <end position="168"/>
    </location>
</feature>
<dbReference type="InterPro" id="IPR053040">
    <property type="entry name" value="LRR-containing_protein_71"/>
</dbReference>
<accession>A0A4Z2D4A9</accession>
<organism evidence="2 3">
    <name type="scientific">Schistosoma japonicum</name>
    <name type="common">Blood fluke</name>
    <dbReference type="NCBI Taxonomy" id="6182"/>
    <lineage>
        <taxon>Eukaryota</taxon>
        <taxon>Metazoa</taxon>
        <taxon>Spiralia</taxon>
        <taxon>Lophotrochozoa</taxon>
        <taxon>Platyhelminthes</taxon>
        <taxon>Trematoda</taxon>
        <taxon>Digenea</taxon>
        <taxon>Strigeidida</taxon>
        <taxon>Schistosomatoidea</taxon>
        <taxon>Schistosomatidae</taxon>
        <taxon>Schistosoma</taxon>
    </lineage>
</organism>
<dbReference type="SUPFAM" id="SSF52047">
    <property type="entry name" value="RNI-like"/>
    <property type="match status" value="1"/>
</dbReference>
<dbReference type="Proteomes" id="UP000311919">
    <property type="component" value="Unassembled WGS sequence"/>
</dbReference>
<dbReference type="OrthoDB" id="120976at2759"/>
<feature type="compositionally biased region" description="Basic residues" evidence="1">
    <location>
        <begin position="141"/>
        <end position="151"/>
    </location>
</feature>
<reference evidence="2 3" key="1">
    <citation type="submission" date="2019-03" db="EMBL/GenBank/DDBJ databases">
        <title>An improved genome assembly of the fluke Schistosoma japonicum.</title>
        <authorList>
            <person name="Hu W."/>
            <person name="Luo F."/>
            <person name="Yin M."/>
            <person name="Mo X."/>
            <person name="Sun C."/>
            <person name="Wu Q."/>
            <person name="Zhu B."/>
            <person name="Xiang M."/>
            <person name="Wang J."/>
            <person name="Wang Y."/>
            <person name="Zhang T."/>
            <person name="Xu B."/>
            <person name="Zheng H."/>
            <person name="Feng Z."/>
        </authorList>
    </citation>
    <scope>NUCLEOTIDE SEQUENCE [LARGE SCALE GENOMIC DNA]</scope>
    <source>
        <strain evidence="2">HuSjv2</strain>
        <tissue evidence="2">Worms</tissue>
    </source>
</reference>
<evidence type="ECO:0000256" key="1">
    <source>
        <dbReference type="SAM" id="MobiDB-lite"/>
    </source>
</evidence>
<protein>
    <submittedName>
        <fullName evidence="2">Leucine-rich repeat-containing protein</fullName>
    </submittedName>
</protein>
<sequence>LTKLQLRYCEIGPNEAKSISLRLGTIQSVNKKLISLDLSGNRLGDEGAVYLAQALRTNRTLLTLSLSNNKIGDIGCISLAKVISQFFLTHEEIVYRRVCHSEKSKCESLPSTSSPPGHRKSKASPGARDTSKDSTQGAVGAKKRERSVRGRNTKDVDDKSGNKGKKNDSSNSPKKTNQEQNRSSGKNKTGRIIRSAKQASEIDRLESSPEMNELINPLLDKAVYVEPYGLLIEGNFMLAFLNLSRNSIGTNGLKALLDAVTHQVNKFNDENGTINFGTGLLTLLLDNNKFNHDNEIITSINELLASRDPLMKTINNDLMLDLDPSN</sequence>
<dbReference type="STRING" id="6182.A0A4Z2D4A9"/>
<evidence type="ECO:0000313" key="2">
    <source>
        <dbReference type="EMBL" id="TNN11312.1"/>
    </source>
</evidence>
<dbReference type="PROSITE" id="PS51450">
    <property type="entry name" value="LRR"/>
    <property type="match status" value="1"/>
</dbReference>
<gene>
    <name evidence="2" type="ORF">EWB00_004700</name>
</gene>
<dbReference type="InterPro" id="IPR001611">
    <property type="entry name" value="Leu-rich_rpt"/>
</dbReference>
<feature type="compositionally biased region" description="Polar residues" evidence="1">
    <location>
        <begin position="178"/>
        <end position="187"/>
    </location>
</feature>
<evidence type="ECO:0000313" key="3">
    <source>
        <dbReference type="Proteomes" id="UP000311919"/>
    </source>
</evidence>